<name>A0A177TGS1_9BASI</name>
<evidence type="ECO:0000256" key="1">
    <source>
        <dbReference type="SAM" id="MobiDB-lite"/>
    </source>
</evidence>
<protein>
    <submittedName>
        <fullName evidence="2">Uncharacterized protein</fullName>
    </submittedName>
</protein>
<evidence type="ECO:0000313" key="2">
    <source>
        <dbReference type="EMBL" id="KAE8257310.1"/>
    </source>
</evidence>
<feature type="region of interest" description="Disordered" evidence="1">
    <location>
        <begin position="1"/>
        <end position="68"/>
    </location>
</feature>
<dbReference type="EMBL" id="LWDF02000116">
    <property type="protein sequence ID" value="KAE8257310.1"/>
    <property type="molecule type" value="Genomic_DNA"/>
</dbReference>
<feature type="compositionally biased region" description="Polar residues" evidence="1">
    <location>
        <begin position="768"/>
        <end position="777"/>
    </location>
</feature>
<feature type="compositionally biased region" description="Polar residues" evidence="1">
    <location>
        <begin position="309"/>
        <end position="325"/>
    </location>
</feature>
<feature type="compositionally biased region" description="Basic and acidic residues" evidence="1">
    <location>
        <begin position="513"/>
        <end position="537"/>
    </location>
</feature>
<reference evidence="2" key="1">
    <citation type="submission" date="2016-04" db="EMBL/GenBank/DDBJ databases">
        <authorList>
            <person name="Nguyen H.D."/>
            <person name="Samba Siva P."/>
            <person name="Cullis J."/>
            <person name="Levesque C.A."/>
            <person name="Hambleton S."/>
        </authorList>
    </citation>
    <scope>NUCLEOTIDE SEQUENCE</scope>
    <source>
        <strain evidence="2">DAOMC 236416</strain>
    </source>
</reference>
<dbReference type="Proteomes" id="UP000077521">
    <property type="component" value="Unassembled WGS sequence"/>
</dbReference>
<feature type="compositionally biased region" description="Low complexity" evidence="1">
    <location>
        <begin position="326"/>
        <end position="343"/>
    </location>
</feature>
<keyword evidence="3" id="KW-1185">Reference proteome</keyword>
<dbReference type="AlphaFoldDB" id="A0A177TGS1"/>
<feature type="compositionally biased region" description="Low complexity" evidence="1">
    <location>
        <begin position="628"/>
        <end position="637"/>
    </location>
</feature>
<feature type="compositionally biased region" description="Low complexity" evidence="1">
    <location>
        <begin position="282"/>
        <end position="308"/>
    </location>
</feature>
<sequence>MSVQAVHSPGTPSGVGADEGAALEPPDSRSSSHQQQQQQQQQRCTSTSPPRSNEFTHPSPVHLLLSHHHGHHVANVDLSAPYSAPPAPAGILPPGRYRKLSFSDNHPIVPSPLHTECLKADDPSSYTPVASVTTADWSPLRTARPSDYYGNEGKEHQRKHHFPSVAHKDHDDDDDEEKDDDEDDDDNTPTSSTCSSSETAESEHSRTSYESSVLAPISEAPDTSFSSAVSASDSASADTTPTVITSSTIKSTQLVQPSPKHPVVNVIEDDLAQNEADMVTPTNSIIRSRSESNITSSSAVSNSTATNSMDAGNSTNNNSANLLGVTSSSSTNLTRSSSGRRLSCPTKAKVKLRPCFRRRSSAQSPSSAATLSTSFSDCDAGDHPPRGRSVRFSPGPPQEVRTHSPVEYDRKSCAVNHRLTAEDVEEMRRMEMGLGLLEAKWAAVAACRAAAADAAATMRQNAEKRLASSAEGGQAGGADSEGNSEGGQVEGGCEREEEAEIKFHSAAGVAGMRRSERHLDRGRDTNSGRDWRRDRSDTGSGGGDSDRGSSTLGSSGQNGQRSGSVRPYSAGSDRDRLVPPSMSHSGMARRGTLSRTNSSSFQNRADYSDSSESEYEGTRASYIRPSHSHGSNSSSSSTPMATRHSVKGNTDAPTASERGHGQGGGNGAGSGVLGGWQPPDRCWNGYSGAAGWAGAGMLGRRSTTPVNGVSTSHPASPTAPSPSSTPCALPPPMSISASSSGPPVACHSSLIARFGLTAPPPPLPGMTSEPSVSTSSGPAGWGHGYASAHSSPGAGVAASLSGPKSPHLFIGGTPSGSPISSVRRSNSQAFASIADGGSPSAQKHEGIGNSEGDRDRAGQRASSPLFSSARSSSSCTSATTSLSGYDSPASEFCYESGSEYDLLG</sequence>
<feature type="compositionally biased region" description="Low complexity" evidence="1">
    <location>
        <begin position="548"/>
        <end position="564"/>
    </location>
</feature>
<feature type="region of interest" description="Disordered" evidence="1">
    <location>
        <begin position="703"/>
        <end position="742"/>
    </location>
</feature>
<comment type="caution">
    <text evidence="2">The sequence shown here is derived from an EMBL/GenBank/DDBJ whole genome shotgun (WGS) entry which is preliminary data.</text>
</comment>
<feature type="compositionally biased region" description="Acidic residues" evidence="1">
    <location>
        <begin position="171"/>
        <end position="187"/>
    </location>
</feature>
<feature type="compositionally biased region" description="Polar residues" evidence="1">
    <location>
        <begin position="43"/>
        <end position="56"/>
    </location>
</feature>
<feature type="region of interest" description="Disordered" evidence="1">
    <location>
        <begin position="83"/>
        <end position="242"/>
    </location>
</feature>
<feature type="compositionally biased region" description="Low complexity" evidence="1">
    <location>
        <begin position="188"/>
        <end position="199"/>
    </location>
</feature>
<feature type="region of interest" description="Disordered" evidence="1">
    <location>
        <begin position="760"/>
        <end position="890"/>
    </location>
</feature>
<organism evidence="2 3">
    <name type="scientific">Tilletia indica</name>
    <dbReference type="NCBI Taxonomy" id="43049"/>
    <lineage>
        <taxon>Eukaryota</taxon>
        <taxon>Fungi</taxon>
        <taxon>Dikarya</taxon>
        <taxon>Basidiomycota</taxon>
        <taxon>Ustilaginomycotina</taxon>
        <taxon>Exobasidiomycetes</taxon>
        <taxon>Tilletiales</taxon>
        <taxon>Tilletiaceae</taxon>
        <taxon>Tilletia</taxon>
    </lineage>
</organism>
<feature type="compositionally biased region" description="Polar residues" evidence="1">
    <location>
        <begin position="124"/>
        <end position="136"/>
    </location>
</feature>
<evidence type="ECO:0000313" key="3">
    <source>
        <dbReference type="Proteomes" id="UP000077521"/>
    </source>
</evidence>
<proteinExistence type="predicted"/>
<feature type="compositionally biased region" description="Gly residues" evidence="1">
    <location>
        <begin position="661"/>
        <end position="674"/>
    </location>
</feature>
<feature type="region of interest" description="Disordered" evidence="1">
    <location>
        <begin position="278"/>
        <end position="405"/>
    </location>
</feature>
<feature type="compositionally biased region" description="Low complexity" evidence="1">
    <location>
        <begin position="861"/>
        <end position="883"/>
    </location>
</feature>
<feature type="compositionally biased region" description="Basic and acidic residues" evidence="1">
    <location>
        <begin position="842"/>
        <end position="858"/>
    </location>
</feature>
<feature type="compositionally biased region" description="Low complexity" evidence="1">
    <location>
        <begin position="222"/>
        <end position="240"/>
    </location>
</feature>
<feature type="compositionally biased region" description="Low complexity" evidence="1">
    <location>
        <begin position="710"/>
        <end position="727"/>
    </location>
</feature>
<accession>A0A177TGS1</accession>
<feature type="region of interest" description="Disordered" evidence="1">
    <location>
        <begin position="465"/>
        <end position="676"/>
    </location>
</feature>
<feature type="compositionally biased region" description="Basic residues" evidence="1">
    <location>
        <begin position="348"/>
        <end position="360"/>
    </location>
</feature>
<feature type="compositionally biased region" description="Low complexity" evidence="1">
    <location>
        <begin position="467"/>
        <end position="481"/>
    </location>
</feature>
<reference evidence="2" key="2">
    <citation type="journal article" date="2019" name="IMA Fungus">
        <title>Genome sequencing and comparison of five Tilletia species to identify candidate genes for the detection of regulated species infecting wheat.</title>
        <authorList>
            <person name="Nguyen H.D.T."/>
            <person name="Sultana T."/>
            <person name="Kesanakurti P."/>
            <person name="Hambleton S."/>
        </authorList>
    </citation>
    <scope>NUCLEOTIDE SEQUENCE</scope>
    <source>
        <strain evidence="2">DAOMC 236416</strain>
    </source>
</reference>
<feature type="compositionally biased region" description="Polar residues" evidence="1">
    <location>
        <begin position="593"/>
        <end position="605"/>
    </location>
</feature>
<feature type="compositionally biased region" description="Low complexity" evidence="1">
    <location>
        <begin position="361"/>
        <end position="376"/>
    </location>
</feature>
<feature type="compositionally biased region" description="Low complexity" evidence="1">
    <location>
        <begin position="810"/>
        <end position="821"/>
    </location>
</feature>
<gene>
    <name evidence="2" type="ORF">A4X13_0g2443</name>
</gene>